<dbReference type="OrthoDB" id="1740045at2759"/>
<evidence type="ECO:0000313" key="3">
    <source>
        <dbReference type="Proteomes" id="UP000195402"/>
    </source>
</evidence>
<dbReference type="Proteomes" id="UP000195402">
    <property type="component" value="Unassembled WGS sequence"/>
</dbReference>
<dbReference type="InterPro" id="IPR008537">
    <property type="entry name" value="DUF819"/>
</dbReference>
<dbReference type="PANTHER" id="PTHR34289:SF3">
    <property type="entry name" value="PROTEIN, PUTATIVE (DUF819)-RELATED"/>
    <property type="match status" value="1"/>
</dbReference>
<reference evidence="2 3" key="1">
    <citation type="journal article" date="2017" name="Mol. Plant">
        <title>The Genome of Medicinal Plant Macleaya cordata Provides New Insights into Benzylisoquinoline Alkaloids Metabolism.</title>
        <authorList>
            <person name="Liu X."/>
            <person name="Liu Y."/>
            <person name="Huang P."/>
            <person name="Ma Y."/>
            <person name="Qing Z."/>
            <person name="Tang Q."/>
            <person name="Cao H."/>
            <person name="Cheng P."/>
            <person name="Zheng Y."/>
            <person name="Yuan Z."/>
            <person name="Zhou Y."/>
            <person name="Liu J."/>
            <person name="Tang Z."/>
            <person name="Zhuo Y."/>
            <person name="Zhang Y."/>
            <person name="Yu L."/>
            <person name="Huang J."/>
            <person name="Yang P."/>
            <person name="Peng Q."/>
            <person name="Zhang J."/>
            <person name="Jiang W."/>
            <person name="Zhang Z."/>
            <person name="Lin K."/>
            <person name="Ro D.K."/>
            <person name="Chen X."/>
            <person name="Xiong X."/>
            <person name="Shang Y."/>
            <person name="Huang S."/>
            <person name="Zeng J."/>
        </authorList>
    </citation>
    <scope>NUCLEOTIDE SEQUENCE [LARGE SCALE GENOMIC DNA]</scope>
    <source>
        <strain evidence="3">cv. BLH2017</strain>
        <tissue evidence="2">Root</tissue>
    </source>
</reference>
<dbReference type="Pfam" id="PF05684">
    <property type="entry name" value="DUF819"/>
    <property type="match status" value="1"/>
</dbReference>
<keyword evidence="1" id="KW-0812">Transmembrane</keyword>
<organism evidence="2 3">
    <name type="scientific">Macleaya cordata</name>
    <name type="common">Five-seeded plume-poppy</name>
    <name type="synonym">Bocconia cordata</name>
    <dbReference type="NCBI Taxonomy" id="56857"/>
    <lineage>
        <taxon>Eukaryota</taxon>
        <taxon>Viridiplantae</taxon>
        <taxon>Streptophyta</taxon>
        <taxon>Embryophyta</taxon>
        <taxon>Tracheophyta</taxon>
        <taxon>Spermatophyta</taxon>
        <taxon>Magnoliopsida</taxon>
        <taxon>Ranunculales</taxon>
        <taxon>Papaveraceae</taxon>
        <taxon>Papaveroideae</taxon>
        <taxon>Macleaya</taxon>
    </lineage>
</organism>
<protein>
    <submittedName>
        <fullName evidence="2">Uncharacterized protein</fullName>
    </submittedName>
</protein>
<name>A0A200Q573_MACCD</name>
<feature type="transmembrane region" description="Helical" evidence="1">
    <location>
        <begin position="144"/>
        <end position="166"/>
    </location>
</feature>
<keyword evidence="1" id="KW-0472">Membrane</keyword>
<keyword evidence="3" id="KW-1185">Reference proteome</keyword>
<sequence>MALPLLSFYTTHSTSPLTTLGKSTLSSRHNFPTILTTKTTFSNSKPPLLHNKTFISPLVPENPNSNRSLKTRAQLNFPLISPHDQWGTWTALFATGAFGFLKFGILNVGENQNWECFKWGIGEYTGGTCGEADLRRVVQSTGTLLLAFLLGAVATTIGTVVAYLMVPMRSLGQDSWKIAAALMSARHIGGGNFQDLWLHRGCIVRFCLETM</sequence>
<comment type="caution">
    <text evidence="2">The sequence shown here is derived from an EMBL/GenBank/DDBJ whole genome shotgun (WGS) entry which is preliminary data.</text>
</comment>
<evidence type="ECO:0000256" key="1">
    <source>
        <dbReference type="SAM" id="Phobius"/>
    </source>
</evidence>
<dbReference type="EMBL" id="MVGT01003042">
    <property type="protein sequence ID" value="OVA05643.1"/>
    <property type="molecule type" value="Genomic_DNA"/>
</dbReference>
<dbReference type="AlphaFoldDB" id="A0A200Q573"/>
<evidence type="ECO:0000313" key="2">
    <source>
        <dbReference type="EMBL" id="OVA05643.1"/>
    </source>
</evidence>
<dbReference type="InParanoid" id="A0A200Q573"/>
<keyword evidence="1" id="KW-1133">Transmembrane helix</keyword>
<dbReference type="STRING" id="56857.A0A200Q573"/>
<dbReference type="PANTHER" id="PTHR34289">
    <property type="entry name" value="PROTEIN, PUTATIVE (DUF819)-RELATED"/>
    <property type="match status" value="1"/>
</dbReference>
<gene>
    <name evidence="2" type="ORF">BVC80_7951g2</name>
</gene>
<proteinExistence type="predicted"/>
<accession>A0A200Q573</accession>